<keyword evidence="3 6" id="KW-0479">Metal-binding</keyword>
<comment type="caution">
    <text evidence="9">The sequence shown here is derived from an EMBL/GenBank/DDBJ whole genome shotgun (WGS) entry which is preliminary data.</text>
</comment>
<evidence type="ECO:0000256" key="3">
    <source>
        <dbReference type="ARBA" id="ARBA00022723"/>
    </source>
</evidence>
<dbReference type="InterPro" id="IPR009056">
    <property type="entry name" value="Cyt_c-like_dom"/>
</dbReference>
<feature type="domain" description="PKD" evidence="7">
    <location>
        <begin position="742"/>
        <end position="794"/>
    </location>
</feature>
<dbReference type="RefSeq" id="WP_311350705.1">
    <property type="nucleotide sequence ID" value="NZ_JAVRHR010000002.1"/>
</dbReference>
<dbReference type="EMBL" id="JAVRHR010000002">
    <property type="protein sequence ID" value="MDT0607144.1"/>
    <property type="molecule type" value="Genomic_DNA"/>
</dbReference>
<dbReference type="Gene3D" id="2.60.40.10">
    <property type="entry name" value="Immunoglobulins"/>
    <property type="match status" value="1"/>
</dbReference>
<sequence>MKSIVRITLIISIVFFASCENKRAGTPKVLVFSKTMGFKHASIPAGIAAIQELGKENGFAVDTTINAELFNEENLKQYSAIIFLSTTMNVLNHYQEAAFERYIQAGGGYMGIHAAADTEYDWGWYNKLVGAQFLSHPSGTPNANFVISDNNFIATKHFTDSIWNRSDELYNYKNINPDVNVLMTVDESTYEGGENGDFHPIAWYHEFDGGRAFYTGAGHTDESFKDEMFLKHILGGIQYAIGDNLELNHDKVRSQIPPENDRFSKVELVGGGFFEPTEMTVLPNNDVLIAQRRGEILLYSDGTKELNEIAKLDVYHKTLKAQGVNVEEGLMGLQKDPDFESNNWIYTYYAPTGNLEVNRLSRFKFENGKFDMGSEQIILEVESQREICCHTGGSIAFGPGNLLYLSTGDNSTPFNEEGEKYVNSGYAPLNDTPGHEQFDARRSSGNTNDLRGKILRIKVNEDGSYDIPEGNLFPVGTEKTRSEIYTMGHRNPYRISVDVKKGYVYWGDVGPDARVDSLQTRGPRGYDEMNQAREAGNFGWPLFIGDNKPYVAYNYKTGESGSAFNPDKPINNSRNNTGLTELPKAMPAYAFYPYSETQDFPQVGSGGRNAMAGPTYYSDLYYGTDKLPSYYDGKVIIYEWMRGWMMAIHLNGDGSFSKMEPFASDIKVNSLIDMEIGPNGKIYLLEYGSGWFSQNEDSGLSYIKFNGGNRPPLIDNLIVDRTSGTLPLTINASVEARDREKDEMTYVWDLGNGETKETTEPELTWSYEEPGAYKVMVTIIDSGGESTQSNAMSIVAGNSRPKISIDLDGGNTSFYVPGQDVAYDITVSDPDDNQDINEENIFVSVDYLEGMDKASMSLGHQQVSEIEIGKALTQAMDCKTCHKPGEASIGPTYTDIANKYNGQKGNMAYLQEKIVVGGEGVWGEVMMPAHPKITTDESRQIALYITSLGDHALKKESLPIKGKIKAESNPGQMMVITASYTDSGLDTAPPLTGTKSVALSSNTVTFPKGTVTDGMMAVQFGGMDLQLLNETNGGLLIENIDLTGVKAVVLAIGWQDAPKLAYNFEIHLNDANGPLIGRGSMPQPQVGQPGGAGVIPLSTQINRKTNIYISYAAEEGKEPSMVALVNATFN</sequence>
<keyword evidence="2 6" id="KW-0349">Heme</keyword>
<evidence type="ECO:0000313" key="9">
    <source>
        <dbReference type="EMBL" id="MDT0607144.1"/>
    </source>
</evidence>
<dbReference type="InterPro" id="IPR011041">
    <property type="entry name" value="Quinoprot_gluc/sorb_DH_b-prop"/>
</dbReference>
<dbReference type="PROSITE" id="PS51007">
    <property type="entry name" value="CYTC"/>
    <property type="match status" value="1"/>
</dbReference>
<dbReference type="InterPro" id="IPR022409">
    <property type="entry name" value="PKD/Chitinase_dom"/>
</dbReference>
<evidence type="ECO:0000313" key="10">
    <source>
        <dbReference type="Proteomes" id="UP001255246"/>
    </source>
</evidence>
<evidence type="ECO:0000256" key="4">
    <source>
        <dbReference type="ARBA" id="ARBA00022982"/>
    </source>
</evidence>
<reference evidence="9 10" key="1">
    <citation type="submission" date="2023-09" db="EMBL/GenBank/DDBJ databases">
        <authorList>
            <person name="Rey-Velasco X."/>
        </authorList>
    </citation>
    <scope>NUCLEOTIDE SEQUENCE [LARGE SCALE GENOMIC DNA]</scope>
    <source>
        <strain evidence="9 10">F388</strain>
    </source>
</reference>
<evidence type="ECO:0000259" key="7">
    <source>
        <dbReference type="PROSITE" id="PS50093"/>
    </source>
</evidence>
<evidence type="ECO:0000259" key="8">
    <source>
        <dbReference type="PROSITE" id="PS51007"/>
    </source>
</evidence>
<dbReference type="Proteomes" id="UP001255246">
    <property type="component" value="Unassembled WGS sequence"/>
</dbReference>
<evidence type="ECO:0000256" key="6">
    <source>
        <dbReference type="PROSITE-ProRule" id="PRU00433"/>
    </source>
</evidence>
<feature type="domain" description="Cytochrome c" evidence="8">
    <location>
        <begin position="864"/>
        <end position="949"/>
    </location>
</feature>
<dbReference type="PANTHER" id="PTHR40469">
    <property type="entry name" value="SECRETED GLYCOSYL HYDROLASE"/>
    <property type="match status" value="1"/>
</dbReference>
<dbReference type="Pfam" id="PF00801">
    <property type="entry name" value="PKD"/>
    <property type="match status" value="1"/>
</dbReference>
<dbReference type="SMART" id="SM00089">
    <property type="entry name" value="PKD"/>
    <property type="match status" value="1"/>
</dbReference>
<dbReference type="PROSITE" id="PS50093">
    <property type="entry name" value="PKD"/>
    <property type="match status" value="1"/>
</dbReference>
<dbReference type="PROSITE" id="PS51257">
    <property type="entry name" value="PROKAR_LIPOPROTEIN"/>
    <property type="match status" value="1"/>
</dbReference>
<dbReference type="Gene3D" id="2.120.10.30">
    <property type="entry name" value="TolB, C-terminal domain"/>
    <property type="match status" value="1"/>
</dbReference>
<dbReference type="InterPro" id="IPR035986">
    <property type="entry name" value="PKD_dom_sf"/>
</dbReference>
<evidence type="ECO:0000256" key="5">
    <source>
        <dbReference type="ARBA" id="ARBA00023004"/>
    </source>
</evidence>
<name>A0ABU3AAE3_9FLAO</name>
<evidence type="ECO:0000256" key="2">
    <source>
        <dbReference type="ARBA" id="ARBA00022617"/>
    </source>
</evidence>
<accession>A0ABU3AAE3</accession>
<dbReference type="Pfam" id="PF07995">
    <property type="entry name" value="GSDH"/>
    <property type="match status" value="1"/>
</dbReference>
<organism evidence="9 10">
    <name type="scientific">Croceitalea rosinachiae</name>
    <dbReference type="NCBI Taxonomy" id="3075596"/>
    <lineage>
        <taxon>Bacteria</taxon>
        <taxon>Pseudomonadati</taxon>
        <taxon>Bacteroidota</taxon>
        <taxon>Flavobacteriia</taxon>
        <taxon>Flavobacteriales</taxon>
        <taxon>Flavobacteriaceae</taxon>
        <taxon>Croceitalea</taxon>
    </lineage>
</organism>
<keyword evidence="1" id="KW-0813">Transport</keyword>
<gene>
    <name evidence="9" type="ORF">RM706_08895</name>
</gene>
<dbReference type="PANTHER" id="PTHR40469:SF2">
    <property type="entry name" value="GALACTOSE-BINDING DOMAIN-LIKE SUPERFAMILY PROTEIN"/>
    <property type="match status" value="1"/>
</dbReference>
<dbReference type="InterPro" id="IPR036909">
    <property type="entry name" value="Cyt_c-like_dom_sf"/>
</dbReference>
<dbReference type="Gene3D" id="1.10.760.10">
    <property type="entry name" value="Cytochrome c-like domain"/>
    <property type="match status" value="1"/>
</dbReference>
<dbReference type="InterPro" id="IPR012938">
    <property type="entry name" value="Glc/Sorbosone_DH"/>
</dbReference>
<protein>
    <submittedName>
        <fullName evidence="9">ThuA domain-containing protein</fullName>
    </submittedName>
</protein>
<dbReference type="InterPro" id="IPR029010">
    <property type="entry name" value="ThuA-like"/>
</dbReference>
<dbReference type="Pfam" id="PF06283">
    <property type="entry name" value="ThuA"/>
    <property type="match status" value="1"/>
</dbReference>
<dbReference type="Pfam" id="PF00034">
    <property type="entry name" value="Cytochrom_C"/>
    <property type="match status" value="1"/>
</dbReference>
<dbReference type="InterPro" id="IPR002324">
    <property type="entry name" value="Cyt_c_ID"/>
</dbReference>
<dbReference type="InterPro" id="IPR013783">
    <property type="entry name" value="Ig-like_fold"/>
</dbReference>
<dbReference type="InterPro" id="IPR011042">
    <property type="entry name" value="6-blade_b-propeller_TolB-like"/>
</dbReference>
<dbReference type="InterPro" id="IPR029062">
    <property type="entry name" value="Class_I_gatase-like"/>
</dbReference>
<dbReference type="SUPFAM" id="SSF50952">
    <property type="entry name" value="Soluble quinoprotein glucose dehydrogenase"/>
    <property type="match status" value="1"/>
</dbReference>
<dbReference type="InterPro" id="IPR000601">
    <property type="entry name" value="PKD_dom"/>
</dbReference>
<keyword evidence="10" id="KW-1185">Reference proteome</keyword>
<dbReference type="Gene3D" id="3.40.50.880">
    <property type="match status" value="1"/>
</dbReference>
<evidence type="ECO:0000256" key="1">
    <source>
        <dbReference type="ARBA" id="ARBA00022448"/>
    </source>
</evidence>
<dbReference type="SUPFAM" id="SSF46626">
    <property type="entry name" value="Cytochrome c"/>
    <property type="match status" value="1"/>
</dbReference>
<dbReference type="SUPFAM" id="SSF49299">
    <property type="entry name" value="PKD domain"/>
    <property type="match status" value="1"/>
</dbReference>
<keyword evidence="4" id="KW-0249">Electron transport</keyword>
<proteinExistence type="predicted"/>
<dbReference type="PRINTS" id="PR00606">
    <property type="entry name" value="CYTCHROMECID"/>
</dbReference>
<keyword evidence="5 6" id="KW-0408">Iron</keyword>
<dbReference type="CDD" id="cd00146">
    <property type="entry name" value="PKD"/>
    <property type="match status" value="1"/>
</dbReference>
<dbReference type="SUPFAM" id="SSF52317">
    <property type="entry name" value="Class I glutamine amidotransferase-like"/>
    <property type="match status" value="1"/>
</dbReference>